<gene>
    <name evidence="9" type="ORF">SAMN04487928_105144</name>
</gene>
<sequence>MFYWILASLAAFYVKGLCGFANTLVFTSIMSFAVANIEISPVELILGLPTNLIISWKERRSIDLKVVLPLAIMVIIGSTVGAFLLKNTDVTVIKIIFGILVIFVGIEMLLRELTKKKSKNSKVLLIIIGILSGFLCGLYGVGALLGAYIGRTTEDTKSFKANICTVFIIENTFRLGLYLFYGILTIDMLKKALLLSPFMLIGLGLGMYSAGKINDLIVKKIVIVLLILSGAVLIFTNVA</sequence>
<feature type="transmembrane region" description="Helical" evidence="8">
    <location>
        <begin position="123"/>
        <end position="147"/>
    </location>
</feature>
<keyword evidence="10" id="KW-1185">Reference proteome</keyword>
<dbReference type="Pfam" id="PF01925">
    <property type="entry name" value="TauE"/>
    <property type="match status" value="1"/>
</dbReference>
<accession>A0A1I5S678</accession>
<evidence type="ECO:0000256" key="1">
    <source>
        <dbReference type="ARBA" id="ARBA00004651"/>
    </source>
</evidence>
<evidence type="ECO:0000256" key="2">
    <source>
        <dbReference type="ARBA" id="ARBA00009142"/>
    </source>
</evidence>
<feature type="transmembrane region" description="Helical" evidence="8">
    <location>
        <begin position="192"/>
        <end position="211"/>
    </location>
</feature>
<evidence type="ECO:0000256" key="3">
    <source>
        <dbReference type="ARBA" id="ARBA00022448"/>
    </source>
</evidence>
<dbReference type="Proteomes" id="UP000182624">
    <property type="component" value="Unassembled WGS sequence"/>
</dbReference>
<feature type="transmembrane region" description="Helical" evidence="8">
    <location>
        <begin position="91"/>
        <end position="111"/>
    </location>
</feature>
<comment type="similarity">
    <text evidence="2 8">Belongs to the 4-toluene sulfonate uptake permease (TSUP) (TC 2.A.102) family.</text>
</comment>
<comment type="subcellular location">
    <subcellularLocation>
        <location evidence="1 8">Cell membrane</location>
        <topology evidence="1 8">Multi-pass membrane protein</topology>
    </subcellularLocation>
</comment>
<dbReference type="EMBL" id="FOXO01000005">
    <property type="protein sequence ID" value="SFP66177.1"/>
    <property type="molecule type" value="Genomic_DNA"/>
</dbReference>
<feature type="transmembrane region" description="Helical" evidence="8">
    <location>
        <begin position="66"/>
        <end position="85"/>
    </location>
</feature>
<dbReference type="InterPro" id="IPR052017">
    <property type="entry name" value="TSUP"/>
</dbReference>
<keyword evidence="4 8" id="KW-1003">Cell membrane</keyword>
<dbReference type="PANTHER" id="PTHR30269">
    <property type="entry name" value="TRANSMEMBRANE PROTEIN YFCA"/>
    <property type="match status" value="1"/>
</dbReference>
<dbReference type="RefSeq" id="WP_074885214.1">
    <property type="nucleotide sequence ID" value="NZ_FOXO01000005.1"/>
</dbReference>
<evidence type="ECO:0000256" key="4">
    <source>
        <dbReference type="ARBA" id="ARBA00022475"/>
    </source>
</evidence>
<dbReference type="AlphaFoldDB" id="A0A1I5S678"/>
<evidence type="ECO:0000256" key="5">
    <source>
        <dbReference type="ARBA" id="ARBA00022692"/>
    </source>
</evidence>
<keyword evidence="3" id="KW-0813">Transport</keyword>
<keyword evidence="7 8" id="KW-0472">Membrane</keyword>
<dbReference type="OrthoDB" id="13016at2"/>
<evidence type="ECO:0000256" key="7">
    <source>
        <dbReference type="ARBA" id="ARBA00023136"/>
    </source>
</evidence>
<evidence type="ECO:0000313" key="10">
    <source>
        <dbReference type="Proteomes" id="UP000182624"/>
    </source>
</evidence>
<organism evidence="9 10">
    <name type="scientific">Butyrivibrio proteoclasticus</name>
    <dbReference type="NCBI Taxonomy" id="43305"/>
    <lineage>
        <taxon>Bacteria</taxon>
        <taxon>Bacillati</taxon>
        <taxon>Bacillota</taxon>
        <taxon>Clostridia</taxon>
        <taxon>Lachnospirales</taxon>
        <taxon>Lachnospiraceae</taxon>
        <taxon>Butyrivibrio</taxon>
    </lineage>
</organism>
<feature type="transmembrane region" description="Helical" evidence="8">
    <location>
        <begin position="159"/>
        <end position="180"/>
    </location>
</feature>
<proteinExistence type="inferred from homology"/>
<reference evidence="10" key="1">
    <citation type="submission" date="2016-10" db="EMBL/GenBank/DDBJ databases">
        <authorList>
            <person name="Varghese N."/>
            <person name="Submissions S."/>
        </authorList>
    </citation>
    <scope>NUCLEOTIDE SEQUENCE [LARGE SCALE GENOMIC DNA]</scope>
    <source>
        <strain evidence="10">P18</strain>
    </source>
</reference>
<dbReference type="InterPro" id="IPR002781">
    <property type="entry name" value="TM_pro_TauE-like"/>
</dbReference>
<feature type="transmembrane region" description="Helical" evidence="8">
    <location>
        <begin position="217"/>
        <end position="238"/>
    </location>
</feature>
<dbReference type="GO" id="GO:0005886">
    <property type="term" value="C:plasma membrane"/>
    <property type="evidence" value="ECO:0007669"/>
    <property type="project" value="UniProtKB-SubCell"/>
</dbReference>
<evidence type="ECO:0000256" key="8">
    <source>
        <dbReference type="RuleBase" id="RU363041"/>
    </source>
</evidence>
<name>A0A1I5S678_9FIRM</name>
<protein>
    <recommendedName>
        <fullName evidence="8">Probable membrane transporter protein</fullName>
    </recommendedName>
</protein>
<evidence type="ECO:0000313" key="9">
    <source>
        <dbReference type="EMBL" id="SFP66177.1"/>
    </source>
</evidence>
<keyword evidence="6 8" id="KW-1133">Transmembrane helix</keyword>
<dbReference type="PANTHER" id="PTHR30269:SF37">
    <property type="entry name" value="MEMBRANE TRANSPORTER PROTEIN"/>
    <property type="match status" value="1"/>
</dbReference>
<evidence type="ECO:0000256" key="6">
    <source>
        <dbReference type="ARBA" id="ARBA00022989"/>
    </source>
</evidence>
<keyword evidence="5 8" id="KW-0812">Transmembrane</keyword>